<dbReference type="EMBL" id="CP001831">
    <property type="protein sequence ID" value="AEH81665.1"/>
    <property type="molecule type" value="Genomic_DNA"/>
</dbReference>
<gene>
    <name evidence="1" type="ordered locus">SM11_pC0592</name>
</gene>
<reference evidence="1 2" key="1">
    <citation type="journal article" date="2011" name="J. Biotechnol.">
        <title>The complete genome sequence of the dominant Sinorhizobium meliloti field isolate SM11 extends the S. meliloti pan-genome.</title>
        <authorList>
            <person name="Schneiker-Bekel S."/>
            <person name="Wibberg D."/>
            <person name="Bekel T."/>
            <person name="Blom J."/>
            <person name="Linke B."/>
            <person name="Neuweger H."/>
            <person name="Stiens M."/>
            <person name="Vorholter F.J."/>
            <person name="Weidner S."/>
            <person name="Goesmann A."/>
            <person name="Puhler A."/>
            <person name="Schluter A."/>
        </authorList>
    </citation>
    <scope>NUCLEOTIDE SEQUENCE [LARGE SCALE GENOMIC DNA]</scope>
    <source>
        <strain evidence="1 2">SM11</strain>
        <plasmid evidence="2">pSmeSM11c</plasmid>
    </source>
</reference>
<sequence length="103" mass="11266">MAKPVQSAVLSRRALQRRDISNQTMAARCSCTRPAVAEKLDAVADDRDHLAATALEGPMGDAAMRSNIGRITGYRRSKSLWRSAMRADPARIVLTARVQEGRS</sequence>
<name>F7XDP0_SINMM</name>
<dbReference type="AlphaFoldDB" id="F7XDP0"/>
<organism evidence="1 2">
    <name type="scientific">Sinorhizobium meliloti (strain SM11)</name>
    <dbReference type="NCBI Taxonomy" id="707241"/>
    <lineage>
        <taxon>Bacteria</taxon>
        <taxon>Pseudomonadati</taxon>
        <taxon>Pseudomonadota</taxon>
        <taxon>Alphaproteobacteria</taxon>
        <taxon>Hyphomicrobiales</taxon>
        <taxon>Rhizobiaceae</taxon>
        <taxon>Sinorhizobium/Ensifer group</taxon>
        <taxon>Sinorhizobium</taxon>
    </lineage>
</organism>
<dbReference type="PATRIC" id="fig|707241.3.peg.4563"/>
<evidence type="ECO:0000313" key="1">
    <source>
        <dbReference type="EMBL" id="AEH81665.1"/>
    </source>
</evidence>
<dbReference type="KEGG" id="smx:SM11_pC0592"/>
<keyword evidence="1" id="KW-0614">Plasmid</keyword>
<proteinExistence type="predicted"/>
<accession>F7XDP0</accession>
<dbReference type="Proteomes" id="UP000009045">
    <property type="component" value="Plasmid pSmeSM11c"/>
</dbReference>
<geneLocation type="plasmid" evidence="1 2">
    <name>pSmeSM11c</name>
</geneLocation>
<evidence type="ECO:0000313" key="2">
    <source>
        <dbReference type="Proteomes" id="UP000009045"/>
    </source>
</evidence>
<protein>
    <submittedName>
        <fullName evidence="1">Uncharacterized protein</fullName>
    </submittedName>
</protein>
<dbReference type="HOGENOM" id="CLU_2261962_0_0_5"/>